<accession>A0AAW7XKN9</accession>
<dbReference type="InterPro" id="IPR050585">
    <property type="entry name" value="Xaa-Pro_dipeptidyl-ppase/CocE"/>
</dbReference>
<dbReference type="PANTHER" id="PTHR43056">
    <property type="entry name" value="PEPTIDASE S9 PROLYL OLIGOPEPTIDASE"/>
    <property type="match status" value="1"/>
</dbReference>
<dbReference type="InterPro" id="IPR001375">
    <property type="entry name" value="Peptidase_S9_cat"/>
</dbReference>
<gene>
    <name evidence="2" type="ORF">Q4490_07995</name>
</gene>
<dbReference type="Gene3D" id="3.40.50.1820">
    <property type="entry name" value="alpha/beta hydrolase"/>
    <property type="match status" value="1"/>
</dbReference>
<dbReference type="SUPFAM" id="SSF82171">
    <property type="entry name" value="DPP6 N-terminal domain-like"/>
    <property type="match status" value="1"/>
</dbReference>
<protein>
    <submittedName>
        <fullName evidence="2">Prolyl oligopeptidase family serine peptidase</fullName>
    </submittedName>
</protein>
<dbReference type="Proteomes" id="UP001169862">
    <property type="component" value="Unassembled WGS sequence"/>
</dbReference>
<dbReference type="RefSeq" id="WP_303549791.1">
    <property type="nucleotide sequence ID" value="NZ_JAUOPG010000004.1"/>
</dbReference>
<dbReference type="GO" id="GO:0006508">
    <property type="term" value="P:proteolysis"/>
    <property type="evidence" value="ECO:0007669"/>
    <property type="project" value="InterPro"/>
</dbReference>
<sequence>MNQDVNQPISADKAVAGLKAYGQLACNRRNDVFWVEYCPELGGRNCLVCWSNGRSENLTPENFDVRSRVHEYGGLSWCLISDDEWVFVNQKDQQLYVQSFGDRHPDRLTDASEIRYGNPVYDSHHHRIIAIEEDHIRPDDVINRLVAISLEDGSRALLHEGHDFYVDPALSHDGNQLSFITWDHPEQPWTASQWHLATLNTQGQIAEHRIIAGQGNDQSVHQPQFDSAGQVFAVSDQDGWWNVCQPVSRLGASSKVSVVCSMEAECMTAPWQFGARHYVMADTECFIIAFSQARASILAYEAGQQKRELASEYSHFQSLTASETHLYCVAASPAQLPVVIQVDRLSGQVEELTTSTWPQPASSVVTPESIVFAVGNAHIQGFFYSPAESGCNAEPPPLVVFLHGGPSASTYPTLQPKIQYWAQRGFAVLDLNYRGSTGFGRAFRLSLHQQWGISDVEDAIKAVQALVDGNRVNADAVFIRGSSAGGFTALSALVASDCFAGGASLYGVTDPIALTKATHKFESHYLDWLIGDPYRDIGRYQARAPFTHSKDITVPVIFFQGELDKVVVPEQTREMARLLALHTRVKVHYYAEEGHGFRQHVNQVDALEKEYQFFLELVSNANFK</sequence>
<name>A0AAW7XKN9_9GAMM</name>
<evidence type="ECO:0000259" key="1">
    <source>
        <dbReference type="Pfam" id="PF00326"/>
    </source>
</evidence>
<evidence type="ECO:0000313" key="3">
    <source>
        <dbReference type="Proteomes" id="UP001169862"/>
    </source>
</evidence>
<dbReference type="EMBL" id="JAUOPG010000004">
    <property type="protein sequence ID" value="MDO6453503.1"/>
    <property type="molecule type" value="Genomic_DNA"/>
</dbReference>
<dbReference type="GO" id="GO:0008236">
    <property type="term" value="F:serine-type peptidase activity"/>
    <property type="evidence" value="ECO:0007669"/>
    <property type="project" value="InterPro"/>
</dbReference>
<dbReference type="PANTHER" id="PTHR43056:SF5">
    <property type="entry name" value="PEPTIDASE S9 PROLYL OLIGOPEPTIDASE CATALYTIC DOMAIN-CONTAINING PROTEIN"/>
    <property type="match status" value="1"/>
</dbReference>
<reference evidence="2" key="1">
    <citation type="submission" date="2023-07" db="EMBL/GenBank/DDBJ databases">
        <title>Genome content predicts the carbon catabolic preferences of heterotrophic bacteria.</title>
        <authorList>
            <person name="Gralka M."/>
        </authorList>
    </citation>
    <scope>NUCLEOTIDE SEQUENCE</scope>
    <source>
        <strain evidence="2">I2M16</strain>
    </source>
</reference>
<organism evidence="2 3">
    <name type="scientific">Neptunomonas phycophila</name>
    <dbReference type="NCBI Taxonomy" id="1572645"/>
    <lineage>
        <taxon>Bacteria</taxon>
        <taxon>Pseudomonadati</taxon>
        <taxon>Pseudomonadota</taxon>
        <taxon>Gammaproteobacteria</taxon>
        <taxon>Oceanospirillales</taxon>
        <taxon>Oceanospirillaceae</taxon>
        <taxon>Neptunomonas</taxon>
    </lineage>
</organism>
<feature type="domain" description="Peptidase S9 prolyl oligopeptidase catalytic" evidence="1">
    <location>
        <begin position="416"/>
        <end position="618"/>
    </location>
</feature>
<proteinExistence type="predicted"/>
<evidence type="ECO:0000313" key="2">
    <source>
        <dbReference type="EMBL" id="MDO6453503.1"/>
    </source>
</evidence>
<dbReference type="AlphaFoldDB" id="A0AAW7XKN9"/>
<dbReference type="Pfam" id="PF00326">
    <property type="entry name" value="Peptidase_S9"/>
    <property type="match status" value="1"/>
</dbReference>
<comment type="caution">
    <text evidence="2">The sequence shown here is derived from an EMBL/GenBank/DDBJ whole genome shotgun (WGS) entry which is preliminary data.</text>
</comment>
<dbReference type="InterPro" id="IPR029058">
    <property type="entry name" value="AB_hydrolase_fold"/>
</dbReference>
<dbReference type="SUPFAM" id="SSF53474">
    <property type="entry name" value="alpha/beta-Hydrolases"/>
    <property type="match status" value="1"/>
</dbReference>